<protein>
    <submittedName>
        <fullName evidence="2">Uncharacterized protein</fullName>
    </submittedName>
</protein>
<dbReference type="Proteomes" id="UP001430953">
    <property type="component" value="Unassembled WGS sequence"/>
</dbReference>
<proteinExistence type="predicted"/>
<keyword evidence="1" id="KW-1133">Transmembrane helix</keyword>
<accession>A0AAW2GJ18</accession>
<name>A0AAW2GJ18_9HYME</name>
<comment type="caution">
    <text evidence="2">The sequence shown here is derived from an EMBL/GenBank/DDBJ whole genome shotgun (WGS) entry which is preliminary data.</text>
</comment>
<keyword evidence="1" id="KW-0812">Transmembrane</keyword>
<keyword evidence="3" id="KW-1185">Reference proteome</keyword>
<gene>
    <name evidence="2" type="ORF">PUN28_003104</name>
</gene>
<keyword evidence="1" id="KW-0472">Membrane</keyword>
<evidence type="ECO:0000256" key="1">
    <source>
        <dbReference type="SAM" id="Phobius"/>
    </source>
</evidence>
<reference evidence="2 3" key="1">
    <citation type="submission" date="2023-03" db="EMBL/GenBank/DDBJ databases">
        <title>High recombination rates correlate with genetic variation in Cardiocondyla obscurior ants.</title>
        <authorList>
            <person name="Errbii M."/>
        </authorList>
    </citation>
    <scope>NUCLEOTIDE SEQUENCE [LARGE SCALE GENOMIC DNA]</scope>
    <source>
        <strain evidence="2">Alpha-2009</strain>
        <tissue evidence="2">Whole body</tissue>
    </source>
</reference>
<feature type="transmembrane region" description="Helical" evidence="1">
    <location>
        <begin position="41"/>
        <end position="60"/>
    </location>
</feature>
<evidence type="ECO:0000313" key="3">
    <source>
        <dbReference type="Proteomes" id="UP001430953"/>
    </source>
</evidence>
<dbReference type="AlphaFoldDB" id="A0AAW2GJ18"/>
<organism evidence="2 3">
    <name type="scientific">Cardiocondyla obscurior</name>
    <dbReference type="NCBI Taxonomy" id="286306"/>
    <lineage>
        <taxon>Eukaryota</taxon>
        <taxon>Metazoa</taxon>
        <taxon>Ecdysozoa</taxon>
        <taxon>Arthropoda</taxon>
        <taxon>Hexapoda</taxon>
        <taxon>Insecta</taxon>
        <taxon>Pterygota</taxon>
        <taxon>Neoptera</taxon>
        <taxon>Endopterygota</taxon>
        <taxon>Hymenoptera</taxon>
        <taxon>Apocrita</taxon>
        <taxon>Aculeata</taxon>
        <taxon>Formicoidea</taxon>
        <taxon>Formicidae</taxon>
        <taxon>Myrmicinae</taxon>
        <taxon>Cardiocondyla</taxon>
    </lineage>
</organism>
<dbReference type="EMBL" id="JADYXP020000003">
    <property type="protein sequence ID" value="KAL0127583.1"/>
    <property type="molecule type" value="Genomic_DNA"/>
</dbReference>
<evidence type="ECO:0000313" key="2">
    <source>
        <dbReference type="EMBL" id="KAL0127583.1"/>
    </source>
</evidence>
<sequence length="114" mass="13375">MLAGTRLQTVSSSNRKRESGRAHYTHIIRHRIERGTSVRCLIYGIALIAWGDINFSVYFLHRESRDMRHDVIYGRGREGPRRCTRKRIVSFLFARHFLSKAKPEFDIRICIAQS</sequence>